<feature type="compositionally biased region" description="Polar residues" evidence="1">
    <location>
        <begin position="2420"/>
        <end position="2432"/>
    </location>
</feature>
<dbReference type="PANTHER" id="PTHR13491:SF0">
    <property type="entry name" value="ZINC FINGER CCHC DOMAIN-CONTAINING PROTEIN 10"/>
    <property type="match status" value="1"/>
</dbReference>
<dbReference type="EMBL" id="PYSW02000022">
    <property type="protein sequence ID" value="KAG2382808.1"/>
    <property type="molecule type" value="Genomic_DNA"/>
</dbReference>
<feature type="region of interest" description="Disordered" evidence="1">
    <location>
        <begin position="2449"/>
        <end position="2542"/>
    </location>
</feature>
<dbReference type="PANTHER" id="PTHR13491">
    <property type="entry name" value="ZCCHC10 PROTEIN"/>
    <property type="match status" value="1"/>
</dbReference>
<feature type="region of interest" description="Disordered" evidence="1">
    <location>
        <begin position="397"/>
        <end position="418"/>
    </location>
</feature>
<feature type="compositionally biased region" description="Low complexity" evidence="1">
    <location>
        <begin position="17"/>
        <end position="46"/>
    </location>
</feature>
<feature type="compositionally biased region" description="Polar residues" evidence="1">
    <location>
        <begin position="403"/>
        <end position="418"/>
    </location>
</feature>
<sequence>MLTTIEYQHEATIAKLNSSTSGGSGSGSSSSSSSSTSNGNNSPGSSSDHHQHLLLLDSSPSSSSLLPSFKKKKTTHGLPVQNIKYLSTMNLLNKPITAYPNHHHHGKSNSSSSVGISLLSSSTGSSSGSSSSVASSSSLNSHPTSSGALPSHLIADPLFLYSQQPQTSNTHSQDQILEQLYSVGMVVNSSSANNNHSTSTNNSTNIDMKQQIYKNKTFSKQLSFDVHVAEMGGKNASNSTSASSNQNFKNILVDPQLDELMNRYRSQIMCLNTSDNGKFVVFALRTAPDTSNQTNTSSPSKPNLLIVIYSRNQQIQQVVSNMSKNQQTSGQTSMSQKIKTIFNGSSYDSPESKKGKKGIIGNLLSQLKSVTPPRGMHEMDVLSWKKKLKSTHFLNKNTREQNRMYQDSSTQKQGEANNIHTRSSSLGALPSQQQQQQNYQTGNINLNNLPPVSVKQIFISNDGYNVVCVTENNDIWLYDCFPSNRSNIANLFKYENSMFRINPNSTNQKHMSTPNVGNSSASFGYSDSKRMSESRNTINATLLPSSNVDSLLEEETYHRYLMRTNNQGLFAIDDFGVHYHRHSVVGNDLLPTPRDPILSVGGMGLHFPAASSSFASSTMGNYLQYSIEEWTILPSHLDGLDSLNHRAKESSEAKHVLLPNEDIYFDIKFCHSPIHGRFCQISSAIVSKMFVKQEIYNKMQSLFQAGSPESEKNANPSNTSMGVINSNNASIMKHHNTGLSSSNDEDMLLSSSSLLKGQGNVLKESASLKDSSDEEEEKERRSHIKSRRSPSVFRHMSKAQISTTDPLHSEFNDDHSPSSDSNKPVSRQASLVSLPNSVKIPKLKLGSTDSDRRNDQEEKREMVFETFRNDIPASKKASGKNIGRMSMILSRSGIASALETSNSGLSTPRLISRVGTFSGASADSIISTYFDDFNNLPSPPSSPMLRADMDTPPNILSRCLVITNCTVYLSKRKFSKSANSFNTNPIPTPRFPIIDHCPFHLNIDRTYTVLDKVLEEEDQSLSKAFHTAAKQKNIPECVVRWDNETSMLCVVANSFDHSSLFESKVFFYSPLRRKSFCLVYGTKSLECLPMSRTSRNPIELVSFSVQDMCWSNNSLFVLLIDARGNMSMIGRLNEFMFMKDKQVLQQSVVSNFVPFYKNASESRDLETTRFSITSHPYQGQFVISDGYKVKLFNYVSERDEIDLTTILSSYHGSCFGIEQYIFHATYAKKSKIDTALEIWRLCVSHPQLSRFQKQNHNYLEFVIKKLSEYILNHGESFSKRISMFFDVLQDSLDWSINGVQNPNFLLPYLIKLTELVFRRLLKKEKTKQYQRLAEFLQETERKCNELVHYCQSCFVWDTNTLGDTEADSIRQSPIILFDCWVELGQCVQKALSKIASKPTDKTATIIKLINSEKKNTKQENSTTSLLYDSSDEDEKKKPSKRYNSDSDDSNDDDGDGSSDTSTEYLGDDYEGLPENVKVVSSDDESEGLESKLKDLLEIVIQKLKNRTAYLTNKFSPGNTFQERYATTLNPRSKSIYKFSASDVKCLLTGNNQYMLGNYKKAVKYYSRIHESNEENSPNSSNSIPSSIISYYTKTTVLFLTYLFMYDITEVFRVLNDQMHTGIVDLVRSSGVLMEHHKTNISKGLGSGVLKSHANMNIVNAVITLLTSLYEKKDVYVLSPVFYQILVDKIAGNDVKNISIDLVCNDPGPTSQNSVMSYYYIPLNMRSFKNSFEAEMKKRSVNGKSIVTQLLLETGRIHEAIRFCLRFDYKKAFTIFLVTNGMLGSKDSASGLSDSSASTNSQASNNSVKAVPNKKVIGSAASQQQQRKPVYDTQQIVNIYKELLYEYLDKEDSKEVNTILSTTDFFISKQSDELRVGAIETYLRKLQFMLKETCSLLFVSKEDTGNIGSSTDKSRRARASIVKEKKTTRKLSDLLDKEFLITESHFLSNICQFITSQKPNKPSRKQREYHLSLLDAIRSGNLLPHITYREYKLKYLRRINEDVSAFDEEDSHAFMSRGDSLSNQPLITVIEKECEKSVRFLLMDQLVIFSNIPNLTFVDLLKYYQNEYCFIKPRTKLSLIEEKESQLSLYIKPFRFLCRFLWYCHITEEISAITSNNQTNPFKLLYSHAKQTENSSEDNSEYIDDLTDTLVYTCELFAFLLDFREFFTRTFLESTLLTILTVAINISHSSKDDEQQENNMTRQSIAASNTSDMNAVNDLSTATTDDTKKVNRTSMIAETVCRILGKHMHDSQQVVPHLGKRYMQLYKALDLDTLNSNISQYEQYRKYTTDSIQINDKDTGASILWACEAEESYWTFLNVFFNDVLSSSSGGTKDLMSNITAAISKNETSSNSLIADSLTTLKHSLQKIKMKTLIEGHSSGVTESGNLSAKSNHTKEETLQQSGVQKAQQQQQSYHQHSNSEDSTASNGTSARRQLSARQLINDFNTIIASNNNNSQVDSGNNSSRKIPNRRSKSIASSSTATNSKQDEDSNNNNSSSNKLIKTQQDHPEMEETSPRNKLRDDYENAKEKYPLNKKRSGTLNASASENDSALGLVMGSMDPVVISNSSLMKDYSDEKKRSFSIKNLFNIGQNKQQQTKNQTTSSSTPPKTLEKKNSNVTETLVTAASLGSPRRTNSTVSYYDLASPKKKPSNYPPYLHNTSNSGDDNIIGETLKMHSEEDPHEIVVEEAESDDDDGNGMSSDEEDHRGRKKSYTTIHI</sequence>
<feature type="compositionally biased region" description="Acidic residues" evidence="1">
    <location>
        <begin position="1445"/>
        <end position="1456"/>
    </location>
</feature>
<feature type="compositionally biased region" description="Acidic residues" evidence="1">
    <location>
        <begin position="2685"/>
        <end position="2694"/>
    </location>
</feature>
<feature type="compositionally biased region" description="Polar residues" evidence="1">
    <location>
        <begin position="2473"/>
        <end position="2483"/>
    </location>
</feature>
<feature type="compositionally biased region" description="Low complexity" evidence="1">
    <location>
        <begin position="1788"/>
        <end position="1806"/>
    </location>
</feature>
<organism evidence="2 3">
    <name type="scientific">Naegleria lovaniensis</name>
    <name type="common">Amoeba</name>
    <dbReference type="NCBI Taxonomy" id="51637"/>
    <lineage>
        <taxon>Eukaryota</taxon>
        <taxon>Discoba</taxon>
        <taxon>Heterolobosea</taxon>
        <taxon>Tetramitia</taxon>
        <taxon>Eutetramitia</taxon>
        <taxon>Vahlkampfiidae</taxon>
        <taxon>Naegleria</taxon>
    </lineage>
</organism>
<feature type="region of interest" description="Disordered" evidence="1">
    <location>
        <begin position="760"/>
        <end position="833"/>
    </location>
</feature>
<feature type="region of interest" description="Disordered" evidence="1">
    <location>
        <begin position="16"/>
        <end position="51"/>
    </location>
</feature>
<feature type="region of interest" description="Disordered" evidence="1">
    <location>
        <begin position="2586"/>
        <end position="2616"/>
    </location>
</feature>
<accession>A0AA88GQQ7</accession>
<evidence type="ECO:0000313" key="2">
    <source>
        <dbReference type="EMBL" id="KAG2382808.1"/>
    </source>
</evidence>
<proteinExistence type="predicted"/>
<feature type="compositionally biased region" description="Low complexity" evidence="1">
    <location>
        <begin position="108"/>
        <end position="146"/>
    </location>
</feature>
<keyword evidence="3" id="KW-1185">Reference proteome</keyword>
<gene>
    <name evidence="2" type="ORF">C9374_004775</name>
</gene>
<feature type="region of interest" description="Disordered" evidence="1">
    <location>
        <begin position="1417"/>
        <end position="1469"/>
    </location>
</feature>
<feature type="compositionally biased region" description="Low complexity" evidence="1">
    <location>
        <begin position="2449"/>
        <end position="2463"/>
    </location>
</feature>
<feature type="compositionally biased region" description="Low complexity" evidence="1">
    <location>
        <begin position="2589"/>
        <end position="2607"/>
    </location>
</feature>
<feature type="region of interest" description="Disordered" evidence="1">
    <location>
        <begin position="2685"/>
        <end position="2716"/>
    </location>
</feature>
<feature type="compositionally biased region" description="Polar residues" evidence="1">
    <location>
        <begin position="818"/>
        <end position="833"/>
    </location>
</feature>
<dbReference type="Proteomes" id="UP000816034">
    <property type="component" value="Unassembled WGS sequence"/>
</dbReference>
<dbReference type="RefSeq" id="XP_044548487.1">
    <property type="nucleotide sequence ID" value="XM_044694451.1"/>
</dbReference>
<name>A0AA88GQQ7_NAELO</name>
<evidence type="ECO:0000256" key="1">
    <source>
        <dbReference type="SAM" id="MobiDB-lite"/>
    </source>
</evidence>
<feature type="compositionally biased region" description="Low complexity" evidence="1">
    <location>
        <begin position="2399"/>
        <end position="2416"/>
    </location>
</feature>
<feature type="compositionally biased region" description="Polar residues" evidence="1">
    <location>
        <begin position="1418"/>
        <end position="1427"/>
    </location>
</feature>
<feature type="compositionally biased region" description="Basic and acidic residues" evidence="1">
    <location>
        <begin position="807"/>
        <end position="817"/>
    </location>
</feature>
<dbReference type="GeneID" id="68097230"/>
<evidence type="ECO:0000313" key="3">
    <source>
        <dbReference type="Proteomes" id="UP000816034"/>
    </source>
</evidence>
<feature type="region of interest" description="Disordered" evidence="1">
    <location>
        <begin position="2641"/>
        <end position="2664"/>
    </location>
</feature>
<protein>
    <submittedName>
        <fullName evidence="2">Uncharacterized protein</fullName>
    </submittedName>
</protein>
<feature type="compositionally biased region" description="Polar residues" evidence="1">
    <location>
        <begin position="2378"/>
        <end position="2390"/>
    </location>
</feature>
<comment type="caution">
    <text evidence="2">The sequence shown here is derived from an EMBL/GenBank/DDBJ whole genome shotgun (WGS) entry which is preliminary data.</text>
</comment>
<feature type="region of interest" description="Disordered" evidence="1">
    <location>
        <begin position="1788"/>
        <end position="1808"/>
    </location>
</feature>
<feature type="compositionally biased region" description="Basic and acidic residues" evidence="1">
    <location>
        <begin position="2503"/>
        <end position="2530"/>
    </location>
</feature>
<feature type="region of interest" description="Disordered" evidence="1">
    <location>
        <begin position="97"/>
        <end position="146"/>
    </location>
</feature>
<feature type="region of interest" description="Disordered" evidence="1">
    <location>
        <begin position="2375"/>
        <end position="2432"/>
    </location>
</feature>
<dbReference type="InterPro" id="IPR039715">
    <property type="entry name" value="ZCCHC10"/>
</dbReference>
<reference evidence="2 3" key="1">
    <citation type="journal article" date="2018" name="BMC Genomics">
        <title>The genome of Naegleria lovaniensis, the basis for a comparative approach to unravel pathogenicity factors of the human pathogenic amoeba N. fowleri.</title>
        <authorList>
            <person name="Liechti N."/>
            <person name="Schurch N."/>
            <person name="Bruggmann R."/>
            <person name="Wittwer M."/>
        </authorList>
    </citation>
    <scope>NUCLEOTIDE SEQUENCE [LARGE SCALE GENOMIC DNA]</scope>
    <source>
        <strain evidence="2 3">ATCC 30569</strain>
    </source>
</reference>